<gene>
    <name evidence="3" type="ORF">EDB81DRAFT_858917</name>
</gene>
<protein>
    <submittedName>
        <fullName evidence="3">Uncharacterized protein</fullName>
    </submittedName>
</protein>
<feature type="compositionally biased region" description="Low complexity" evidence="1">
    <location>
        <begin position="234"/>
        <end position="247"/>
    </location>
</feature>
<feature type="region of interest" description="Disordered" evidence="1">
    <location>
        <begin position="234"/>
        <end position="254"/>
    </location>
</feature>
<dbReference type="AlphaFoldDB" id="A0A9P9EB90"/>
<keyword evidence="2" id="KW-1133">Transmembrane helix</keyword>
<feature type="transmembrane region" description="Helical" evidence="2">
    <location>
        <begin position="16"/>
        <end position="39"/>
    </location>
</feature>
<feature type="region of interest" description="Disordered" evidence="1">
    <location>
        <begin position="616"/>
        <end position="647"/>
    </location>
</feature>
<dbReference type="EMBL" id="JAGMUV010000014">
    <property type="protein sequence ID" value="KAH7134303.1"/>
    <property type="molecule type" value="Genomic_DNA"/>
</dbReference>
<accession>A0A9P9EB90</accession>
<evidence type="ECO:0000313" key="4">
    <source>
        <dbReference type="Proteomes" id="UP000738349"/>
    </source>
</evidence>
<comment type="caution">
    <text evidence="3">The sequence shown here is derived from an EMBL/GenBank/DDBJ whole genome shotgun (WGS) entry which is preliminary data.</text>
</comment>
<dbReference type="OrthoDB" id="2963168at2759"/>
<organism evidence="3 4">
    <name type="scientific">Dactylonectria macrodidyma</name>
    <dbReference type="NCBI Taxonomy" id="307937"/>
    <lineage>
        <taxon>Eukaryota</taxon>
        <taxon>Fungi</taxon>
        <taxon>Dikarya</taxon>
        <taxon>Ascomycota</taxon>
        <taxon>Pezizomycotina</taxon>
        <taxon>Sordariomycetes</taxon>
        <taxon>Hypocreomycetidae</taxon>
        <taxon>Hypocreales</taxon>
        <taxon>Nectriaceae</taxon>
        <taxon>Dactylonectria</taxon>
    </lineage>
</organism>
<reference evidence="3" key="1">
    <citation type="journal article" date="2021" name="Nat. Commun.">
        <title>Genetic determinants of endophytism in the Arabidopsis root mycobiome.</title>
        <authorList>
            <person name="Mesny F."/>
            <person name="Miyauchi S."/>
            <person name="Thiergart T."/>
            <person name="Pickel B."/>
            <person name="Atanasova L."/>
            <person name="Karlsson M."/>
            <person name="Huettel B."/>
            <person name="Barry K.W."/>
            <person name="Haridas S."/>
            <person name="Chen C."/>
            <person name="Bauer D."/>
            <person name="Andreopoulos W."/>
            <person name="Pangilinan J."/>
            <person name="LaButti K."/>
            <person name="Riley R."/>
            <person name="Lipzen A."/>
            <person name="Clum A."/>
            <person name="Drula E."/>
            <person name="Henrissat B."/>
            <person name="Kohler A."/>
            <person name="Grigoriev I.V."/>
            <person name="Martin F.M."/>
            <person name="Hacquard S."/>
        </authorList>
    </citation>
    <scope>NUCLEOTIDE SEQUENCE</scope>
    <source>
        <strain evidence="3">MPI-CAGE-AT-0147</strain>
    </source>
</reference>
<evidence type="ECO:0000313" key="3">
    <source>
        <dbReference type="EMBL" id="KAH7134303.1"/>
    </source>
</evidence>
<name>A0A9P9EB90_9HYPO</name>
<keyword evidence="4" id="KW-1185">Reference proteome</keyword>
<feature type="compositionally biased region" description="Acidic residues" evidence="1">
    <location>
        <begin position="626"/>
        <end position="635"/>
    </location>
</feature>
<evidence type="ECO:0000256" key="1">
    <source>
        <dbReference type="SAM" id="MobiDB-lite"/>
    </source>
</evidence>
<feature type="compositionally biased region" description="Basic and acidic residues" evidence="1">
    <location>
        <begin position="636"/>
        <end position="645"/>
    </location>
</feature>
<keyword evidence="2" id="KW-0472">Membrane</keyword>
<proteinExistence type="predicted"/>
<feature type="region of interest" description="Disordered" evidence="1">
    <location>
        <begin position="416"/>
        <end position="441"/>
    </location>
</feature>
<evidence type="ECO:0000256" key="2">
    <source>
        <dbReference type="SAM" id="Phobius"/>
    </source>
</evidence>
<dbReference type="Proteomes" id="UP000738349">
    <property type="component" value="Unassembled WGS sequence"/>
</dbReference>
<keyword evidence="2" id="KW-0812">Transmembrane</keyword>
<sequence length="800" mass="91282">MSESSNPDALDVASNIGTWVGAAVAIVALLGVVAPLLAIQASLSDSNRAMNAVQDLPQKYVTRGFRLTRGLRVFRRIRVPNLAHGYITNEPDNSALVPQRASLGRWVLRPRDYLPWNTGWAKLAEVIEAYQVRDGSSNAPVDLRVTTDGSLEVVNSRTALVVNKHWILLLGLLGRYGKRMDKGVLQKTGIRRDFNGERASLQHFKLKMVDEKHHHKKAAEFQWVRKRARRAWSSSGKSGSSVTSSDDSSLDGTDNEAISLRRSAYGEWMLDKRAQPKIHGITGTMQGLGRHKGSWSYLTSISFVPHTAREMFAPGTSERTDGSSMQTLFWLAHGFLPYGRISEGRQTVISMERPAGEVDKVERFFRDEDAVENLTAFSLQESLDIPISIGNAMKCLGIPEPKVLQFLPLDTAPVHPRQWDEDGNNEEEMSDKDDHVLEEDPEERRLKHATLRIRGSWVYYSRRAEDFSYAFPRKDFEQPLVALLSLNWDDWGFLIWKDKNTGARISSRISICRFSWSQPQFESVKMDASKQVSSPETCRLPGFDKSLSTPIQDSEVLPLRIGIGTLFLMDVSFRQMVEKVCKRLDKENTEDQDDDRLVSEKISGLRDDLEKMERQYWERKNSQSESEVEDSDAGSESDRNTDDPRPTWTRMSLRHLNLATLKLFRIDYQLDPQPGMVLIERWVPKWEQTALWEHTSKVREIATIEREEREKLVGVLEYEYTSQRLKWYLDEQTRTSSRSWQLSDTLVRAPSGEKIISISEKDIALVGLWAANRAALWLSSQDSKPLLEFAEELDPYVYVL</sequence>
<feature type="compositionally biased region" description="Acidic residues" evidence="1">
    <location>
        <begin position="421"/>
        <end position="441"/>
    </location>
</feature>